<feature type="compositionally biased region" description="Polar residues" evidence="2">
    <location>
        <begin position="18"/>
        <end position="28"/>
    </location>
</feature>
<dbReference type="Pfam" id="PF04176">
    <property type="entry name" value="TIP41"/>
    <property type="match status" value="1"/>
</dbReference>
<reference evidence="3 4" key="1">
    <citation type="submission" date="2019-06" db="EMBL/GenBank/DDBJ databases">
        <authorList>
            <person name="Broberg M."/>
        </authorList>
    </citation>
    <scope>NUCLEOTIDE SEQUENCE [LARGE SCALE GENOMIC DNA]</scope>
</reference>
<dbReference type="Proteomes" id="UP000766486">
    <property type="component" value="Unassembled WGS sequence"/>
</dbReference>
<gene>
    <name evidence="3" type="ORF">CLO192961_LOCUS72175</name>
</gene>
<sequence length="300" mass="34144">MAPSSSSSKPLGPPPLPATTTNYVTSPNEPFPDPKELDAATKVHTQGDFQIETRKLPISKAGPIDELNEKLGIPVPEMIFGDNLIKITHKPSNWSISFDAFGALDRVDKEGKKLLKVSYAKDWERTREDTTMKIQNVVKPYDWSYTTDYTGTEAEGKGGERLGPAHDQHIPLALLRRRDPILFFEEVILYESELDDNGISIYSCKVRVHERRMLLLCRMFLRLDRVLVRINDTRVYVDFDQNEVIREYTAKEGSFNTVKRQLVLEGRLPDDVIIALRDPNILDPLLTVKQTTEDAVKFSK</sequence>
<comment type="caution">
    <text evidence="3">The sequence shown here is derived from an EMBL/GenBank/DDBJ whole genome shotgun (WGS) entry which is preliminary data.</text>
</comment>
<evidence type="ECO:0000313" key="3">
    <source>
        <dbReference type="EMBL" id="VUC22048.1"/>
    </source>
</evidence>
<proteinExistence type="inferred from homology"/>
<feature type="compositionally biased region" description="Low complexity" evidence="2">
    <location>
        <begin position="1"/>
        <end position="10"/>
    </location>
</feature>
<dbReference type="PANTHER" id="PTHR21021:SF16">
    <property type="entry name" value="TIP41-LIKE PROTEIN"/>
    <property type="match status" value="1"/>
</dbReference>
<accession>A0ABY6TTQ3</accession>
<comment type="similarity">
    <text evidence="1">Belongs to the TIP41 family.</text>
</comment>
<evidence type="ECO:0000313" key="4">
    <source>
        <dbReference type="Proteomes" id="UP000766486"/>
    </source>
</evidence>
<protein>
    <recommendedName>
        <fullName evidence="5">TIP41-like protein</fullName>
    </recommendedName>
</protein>
<dbReference type="InterPro" id="IPR007303">
    <property type="entry name" value="TIP41-like"/>
</dbReference>
<evidence type="ECO:0000256" key="2">
    <source>
        <dbReference type="SAM" id="MobiDB-lite"/>
    </source>
</evidence>
<dbReference type="EMBL" id="CABFNS010000512">
    <property type="protein sequence ID" value="VUC22048.1"/>
    <property type="molecule type" value="Genomic_DNA"/>
</dbReference>
<keyword evidence="4" id="KW-1185">Reference proteome</keyword>
<feature type="region of interest" description="Disordered" evidence="2">
    <location>
        <begin position="1"/>
        <end position="36"/>
    </location>
</feature>
<evidence type="ECO:0008006" key="5">
    <source>
        <dbReference type="Google" id="ProtNLM"/>
    </source>
</evidence>
<evidence type="ECO:0000256" key="1">
    <source>
        <dbReference type="ARBA" id="ARBA00006658"/>
    </source>
</evidence>
<dbReference type="InterPro" id="IPR051330">
    <property type="entry name" value="Phosphatase_reg/MetRdx"/>
</dbReference>
<dbReference type="PANTHER" id="PTHR21021">
    <property type="entry name" value="GAF/PUTATIVE CYTOSKELETAL PROTEIN"/>
    <property type="match status" value="1"/>
</dbReference>
<name>A0ABY6TTQ3_BIOOC</name>
<organism evidence="3 4">
    <name type="scientific">Bionectria ochroleuca</name>
    <name type="common">Gliocladium roseum</name>
    <dbReference type="NCBI Taxonomy" id="29856"/>
    <lineage>
        <taxon>Eukaryota</taxon>
        <taxon>Fungi</taxon>
        <taxon>Dikarya</taxon>
        <taxon>Ascomycota</taxon>
        <taxon>Pezizomycotina</taxon>
        <taxon>Sordariomycetes</taxon>
        <taxon>Hypocreomycetidae</taxon>
        <taxon>Hypocreales</taxon>
        <taxon>Bionectriaceae</taxon>
        <taxon>Clonostachys</taxon>
    </lineage>
</organism>